<feature type="compositionally biased region" description="Low complexity" evidence="1">
    <location>
        <begin position="117"/>
        <end position="146"/>
    </location>
</feature>
<dbReference type="Pfam" id="PF05225">
    <property type="entry name" value="HTH_psq"/>
    <property type="match status" value="1"/>
</dbReference>
<feature type="compositionally biased region" description="Polar residues" evidence="1">
    <location>
        <begin position="262"/>
        <end position="282"/>
    </location>
</feature>
<dbReference type="InterPro" id="IPR009057">
    <property type="entry name" value="Homeodomain-like_sf"/>
</dbReference>
<gene>
    <name evidence="3" type="ORF">PFR001_LOCUS6706</name>
    <name evidence="4" type="ORF">PFR002_LOCUS9287</name>
</gene>
<accession>A0AAV0UY08</accession>
<dbReference type="GO" id="GO:0003677">
    <property type="term" value="F:DNA binding"/>
    <property type="evidence" value="ECO:0007669"/>
    <property type="project" value="InterPro"/>
</dbReference>
<evidence type="ECO:0000256" key="1">
    <source>
        <dbReference type="SAM" id="MobiDB-lite"/>
    </source>
</evidence>
<evidence type="ECO:0000313" key="5">
    <source>
        <dbReference type="Proteomes" id="UP001157938"/>
    </source>
</evidence>
<comment type="caution">
    <text evidence="4">The sequence shown here is derived from an EMBL/GenBank/DDBJ whole genome shotgun (WGS) entry which is preliminary data.</text>
</comment>
<feature type="compositionally biased region" description="Basic and acidic residues" evidence="1">
    <location>
        <begin position="164"/>
        <end position="185"/>
    </location>
</feature>
<proteinExistence type="predicted"/>
<feature type="region of interest" description="Disordered" evidence="1">
    <location>
        <begin position="309"/>
        <end position="331"/>
    </location>
</feature>
<dbReference type="EMBL" id="CANTFK010000993">
    <property type="protein sequence ID" value="CAI5740505.1"/>
    <property type="molecule type" value="Genomic_DNA"/>
</dbReference>
<dbReference type="Gene3D" id="1.10.10.60">
    <property type="entry name" value="Homeodomain-like"/>
    <property type="match status" value="1"/>
</dbReference>
<evidence type="ECO:0000313" key="4">
    <source>
        <dbReference type="EMBL" id="CAI5740505.1"/>
    </source>
</evidence>
<dbReference type="Proteomes" id="UP001159659">
    <property type="component" value="Unassembled WGS sequence"/>
</dbReference>
<sequence>MALSSSVCVRRYLSEPGEKEALRVLKEQLRHQKRITSDDVRLAVRTVASQGGAVSIPIDFPPSRWVLEFKRVHGFMQLNSFAFDAMEGSISNKEVWTPERLEMAKLRPVSAPVEPGSNSEKTTSASNSSSSNNSSSNNSSSNSINIQDEESSRLSTGVVQVTGRNDKNSDDGKEKRPSKESDRSLLHMQSKTAMAYADPRPSFTNEVQRQTQLQHNFSQRHQQQLQQQQRRAKIVDERRRTMVWPRESARGSKETRLGESRNGWSNENSTNAGRGDTRSSGNDVGPNGGRDISSMLPQIQQLVTNNGSSMDEIQDSASNTSSSSKDKRSYKLSHTVPAETWEKAIAAVEQQGMSLRTAAKMYGVHFAALHRRVKKRTQGGQKNGNDAYFDPNDEAGIMRVVVAHAELGVLMTFDELMRLVEAVALRKLPDISVESARKLLTRFESRNAQSIRHIIDDWPPPQPSTNAFPSAKPYLEHPGFSFGPTSTNTGGAATASATTTTLFVPPIRLAPNTVDFRNNSKSPAVRLIDTMRTMDIDTRPSLPSSHHVGCVVTHPETTRLYPSREVCIDEGVDLRK</sequence>
<protein>
    <recommendedName>
        <fullName evidence="2">HTH psq-type domain-containing protein</fullName>
    </recommendedName>
</protein>
<feature type="compositionally biased region" description="Low complexity" evidence="1">
    <location>
        <begin position="216"/>
        <end position="229"/>
    </location>
</feature>
<name>A0AAV0UY08_9STRA</name>
<feature type="compositionally biased region" description="Basic and acidic residues" evidence="1">
    <location>
        <begin position="247"/>
        <end position="259"/>
    </location>
</feature>
<feature type="region of interest" description="Disordered" evidence="1">
    <location>
        <begin position="106"/>
        <end position="186"/>
    </location>
</feature>
<organism evidence="4 6">
    <name type="scientific">Peronospora farinosa</name>
    <dbReference type="NCBI Taxonomy" id="134698"/>
    <lineage>
        <taxon>Eukaryota</taxon>
        <taxon>Sar</taxon>
        <taxon>Stramenopiles</taxon>
        <taxon>Oomycota</taxon>
        <taxon>Peronosporomycetes</taxon>
        <taxon>Peronosporales</taxon>
        <taxon>Peronosporaceae</taxon>
        <taxon>Peronospora</taxon>
    </lineage>
</organism>
<evidence type="ECO:0000313" key="6">
    <source>
        <dbReference type="Proteomes" id="UP001159659"/>
    </source>
</evidence>
<reference evidence="4" key="2">
    <citation type="submission" date="2022-12" db="EMBL/GenBank/DDBJ databases">
        <authorList>
            <person name="Webb A."/>
        </authorList>
    </citation>
    <scope>NUCLEOTIDE SEQUENCE</scope>
    <source>
        <strain evidence="4">Pf2</strain>
    </source>
</reference>
<feature type="region of interest" description="Disordered" evidence="1">
    <location>
        <begin position="216"/>
        <end position="293"/>
    </location>
</feature>
<evidence type="ECO:0000313" key="3">
    <source>
        <dbReference type="EMBL" id="CAH0491445.1"/>
    </source>
</evidence>
<feature type="domain" description="HTH psq-type" evidence="2">
    <location>
        <begin position="342"/>
        <end position="377"/>
    </location>
</feature>
<dbReference type="InterPro" id="IPR007889">
    <property type="entry name" value="HTH_Psq"/>
</dbReference>
<keyword evidence="5" id="KW-1185">Reference proteome</keyword>
<feature type="compositionally biased region" description="Polar residues" evidence="1">
    <location>
        <begin position="153"/>
        <end position="163"/>
    </location>
</feature>
<dbReference type="SUPFAM" id="SSF46689">
    <property type="entry name" value="Homeodomain-like"/>
    <property type="match status" value="1"/>
</dbReference>
<dbReference type="Proteomes" id="UP001157938">
    <property type="component" value="Unassembled WGS sequence"/>
</dbReference>
<dbReference type="EMBL" id="CAKLBC010001342">
    <property type="protein sequence ID" value="CAH0491445.1"/>
    <property type="molecule type" value="Genomic_DNA"/>
</dbReference>
<reference evidence="3 5" key="1">
    <citation type="submission" date="2021-11" db="EMBL/GenBank/DDBJ databases">
        <authorList>
            <person name="Islam A."/>
            <person name="Islam S."/>
            <person name="Flora M.S."/>
            <person name="Rahman M."/>
            <person name="Ziaur R.M."/>
            <person name="Epstein J.H."/>
            <person name="Hassan M."/>
            <person name="Klassen M."/>
            <person name="Woodard K."/>
            <person name="Webb A."/>
            <person name="Webby R.J."/>
            <person name="El Zowalaty M.E."/>
        </authorList>
    </citation>
    <scope>NUCLEOTIDE SEQUENCE [LARGE SCALE GENOMIC DNA]</scope>
    <source>
        <strain evidence="3">Pf1</strain>
    </source>
</reference>
<dbReference type="AlphaFoldDB" id="A0AAV0UY08"/>
<evidence type="ECO:0000259" key="2">
    <source>
        <dbReference type="Pfam" id="PF05225"/>
    </source>
</evidence>